<dbReference type="EMBL" id="CP001699">
    <property type="protein sequence ID" value="ACU63737.1"/>
    <property type="molecule type" value="Genomic_DNA"/>
</dbReference>
<dbReference type="GO" id="GO:0003677">
    <property type="term" value="F:DNA binding"/>
    <property type="evidence" value="ECO:0007669"/>
    <property type="project" value="UniProtKB-KW"/>
</dbReference>
<dbReference type="InterPro" id="IPR013762">
    <property type="entry name" value="Integrase-like_cat_sf"/>
</dbReference>
<dbReference type="GO" id="GO:0006310">
    <property type="term" value="P:DNA recombination"/>
    <property type="evidence" value="ECO:0007669"/>
    <property type="project" value="UniProtKB-KW"/>
</dbReference>
<protein>
    <submittedName>
        <fullName evidence="4">Integrase family protein</fullName>
    </submittedName>
</protein>
<dbReference type="SUPFAM" id="SSF56349">
    <property type="entry name" value="DNA breaking-rejoining enzymes"/>
    <property type="match status" value="1"/>
</dbReference>
<keyword evidence="1" id="KW-0238">DNA-binding</keyword>
<dbReference type="RefSeq" id="WP_012793902.1">
    <property type="nucleotide sequence ID" value="NC_013132.1"/>
</dbReference>
<dbReference type="Gene3D" id="1.10.443.10">
    <property type="entry name" value="Intergrase catalytic core"/>
    <property type="match status" value="1"/>
</dbReference>
<accession>A0A979GAR8</accession>
<gene>
    <name evidence="4" type="ordered locus">Cpin_6332</name>
</gene>
<dbReference type="Pfam" id="PF00589">
    <property type="entry name" value="Phage_integrase"/>
    <property type="match status" value="1"/>
</dbReference>
<dbReference type="AlphaFoldDB" id="A0A979GAR8"/>
<evidence type="ECO:0000259" key="3">
    <source>
        <dbReference type="Pfam" id="PF00589"/>
    </source>
</evidence>
<reference evidence="4 5" key="2">
    <citation type="journal article" date="2010" name="Stand. Genomic Sci.">
        <title>Complete genome sequence of Chitinophaga pinensis type strain (UQM 2034).</title>
        <authorList>
            <person name="Glavina Del Rio T."/>
            <person name="Abt B."/>
            <person name="Spring S."/>
            <person name="Lapidus A."/>
            <person name="Nolan M."/>
            <person name="Tice H."/>
            <person name="Copeland A."/>
            <person name="Cheng J.F."/>
            <person name="Chen F."/>
            <person name="Bruce D."/>
            <person name="Goodwin L."/>
            <person name="Pitluck S."/>
            <person name="Ivanova N."/>
            <person name="Mavromatis K."/>
            <person name="Mikhailova N."/>
            <person name="Pati A."/>
            <person name="Chen A."/>
            <person name="Palaniappan K."/>
            <person name="Land M."/>
            <person name="Hauser L."/>
            <person name="Chang Y.J."/>
            <person name="Jeffries C.D."/>
            <person name="Chain P."/>
            <person name="Saunders E."/>
            <person name="Detter J.C."/>
            <person name="Brettin T."/>
            <person name="Rohde M."/>
            <person name="Goker M."/>
            <person name="Bristow J."/>
            <person name="Eisen J.A."/>
            <person name="Markowitz V."/>
            <person name="Hugenholtz P."/>
            <person name="Kyrpides N.C."/>
            <person name="Klenk H.P."/>
            <person name="Lucas S."/>
        </authorList>
    </citation>
    <scope>NUCLEOTIDE SEQUENCE [LARGE SCALE GENOMIC DNA]</scope>
    <source>
        <strain evidence="5">ATCC 43595 / DSM 2588 / LMG 13176 / NBRC 15968 / NCIMB 11800 / UQM 2034</strain>
    </source>
</reference>
<dbReference type="OrthoDB" id="662444at2"/>
<dbReference type="Proteomes" id="UP000002215">
    <property type="component" value="Chromosome"/>
</dbReference>
<evidence type="ECO:0000313" key="4">
    <source>
        <dbReference type="EMBL" id="ACU63737.1"/>
    </source>
</evidence>
<name>A0A979GAR8_CHIPD</name>
<dbReference type="Gene3D" id="1.10.150.130">
    <property type="match status" value="1"/>
</dbReference>
<dbReference type="InterPro" id="IPR002104">
    <property type="entry name" value="Integrase_catalytic"/>
</dbReference>
<dbReference type="GO" id="GO:0015074">
    <property type="term" value="P:DNA integration"/>
    <property type="evidence" value="ECO:0007669"/>
    <property type="project" value="InterPro"/>
</dbReference>
<feature type="domain" description="Tyr recombinase" evidence="3">
    <location>
        <begin position="207"/>
        <end position="360"/>
    </location>
</feature>
<dbReference type="InterPro" id="IPR010998">
    <property type="entry name" value="Integrase_recombinase_N"/>
</dbReference>
<evidence type="ECO:0000313" key="5">
    <source>
        <dbReference type="Proteomes" id="UP000002215"/>
    </source>
</evidence>
<proteinExistence type="predicted"/>
<evidence type="ECO:0000256" key="2">
    <source>
        <dbReference type="ARBA" id="ARBA00023172"/>
    </source>
</evidence>
<evidence type="ECO:0000256" key="1">
    <source>
        <dbReference type="ARBA" id="ARBA00023125"/>
    </source>
</evidence>
<keyword evidence="2" id="KW-0233">DNA recombination</keyword>
<dbReference type="InterPro" id="IPR011010">
    <property type="entry name" value="DNA_brk_join_enz"/>
</dbReference>
<reference evidence="5" key="1">
    <citation type="submission" date="2009-08" db="EMBL/GenBank/DDBJ databases">
        <title>The complete genome of Chitinophaga pinensis DSM 2588.</title>
        <authorList>
            <consortium name="US DOE Joint Genome Institute (JGI-PGF)"/>
            <person name="Lucas S."/>
            <person name="Copeland A."/>
            <person name="Lapidus A."/>
            <person name="Glavina del Rio T."/>
            <person name="Dalin E."/>
            <person name="Tice H."/>
            <person name="Bruce D."/>
            <person name="Goodwin L."/>
            <person name="Pitluck S."/>
            <person name="Kyrpides N."/>
            <person name="Mavromatis K."/>
            <person name="Ivanova N."/>
            <person name="Mikhailova N."/>
            <person name="Sims D."/>
            <person name="Meinche L."/>
            <person name="Brettin T."/>
            <person name="Detter J.C."/>
            <person name="Han C."/>
            <person name="Larimer F."/>
            <person name="Land M."/>
            <person name="Hauser L."/>
            <person name="Markowitz V."/>
            <person name="Cheng J.-F."/>
            <person name="Hugenholtz P."/>
            <person name="Woyke T."/>
            <person name="Wu D."/>
            <person name="Spring S."/>
            <person name="Klenk H.-P."/>
            <person name="Eisen J.A."/>
        </authorList>
    </citation>
    <scope>NUCLEOTIDE SEQUENCE [LARGE SCALE GENOMIC DNA]</scope>
    <source>
        <strain evidence="5">ATCC 43595 / DSM 2588 / LMG 13176 / NBRC 15968 / NCIMB 11800 / UQM 2034</strain>
    </source>
</reference>
<dbReference type="KEGG" id="cpi:Cpin_6332"/>
<organism evidence="4 5">
    <name type="scientific">Chitinophaga pinensis (strain ATCC 43595 / DSM 2588 / LMG 13176 / NBRC 15968 / NCIMB 11800 / UQM 2034)</name>
    <dbReference type="NCBI Taxonomy" id="485918"/>
    <lineage>
        <taxon>Bacteria</taxon>
        <taxon>Pseudomonadati</taxon>
        <taxon>Bacteroidota</taxon>
        <taxon>Chitinophagia</taxon>
        <taxon>Chitinophagales</taxon>
        <taxon>Chitinophagaceae</taxon>
        <taxon>Chitinophaga</taxon>
    </lineage>
</organism>
<sequence>MPKPRKPENRGLPKGWTFQHGAFYYRVPRGLVHLWDGKKFFRLGETLSEAYETWATRMADQAEKPRNIGEMLDRYALEVIPKKAPATQRREQRDVKNLKAVFEKIPLTAFKPIHAYEYYDRRSKPTFTMDGIRKVKHGGASTARHEIGTLSHAFTKAIRWGCIEAHPFKGQLELEGSQPRTRYIEDWEIVECLSLKPVHKKDCTNAIKAMIKLRLLTGMPKPDVLLLQPDLHFKDDGIHNVRQKTRKKVGKTTIYVWTPELRQAVQEALDARPTQVSTFLFCTRRGQCYWDHKKGEASGWESNWQRFMKRVIKETKVTETFTQHDLRAKCASDAPSLAHAQSLLAHVDARTTNRIYRRKAEVVKPISLNLNSANDTNVIFDTVEKKNMTEVLEKWWLGRDLNTRPRDYDELIISLLYQILSKL</sequence>